<dbReference type="InterPro" id="IPR017907">
    <property type="entry name" value="Znf_RING_CS"/>
</dbReference>
<dbReference type="InterPro" id="IPR051051">
    <property type="entry name" value="E3_ubiq-ligase_TRIM/RNF"/>
</dbReference>
<feature type="region of interest" description="Disordered" evidence="5">
    <location>
        <begin position="411"/>
        <end position="474"/>
    </location>
</feature>
<dbReference type="PROSITE" id="PS50119">
    <property type="entry name" value="ZF_BBOX"/>
    <property type="match status" value="1"/>
</dbReference>
<dbReference type="Gene3D" id="3.30.160.60">
    <property type="entry name" value="Classic Zinc Finger"/>
    <property type="match status" value="1"/>
</dbReference>
<feature type="domain" description="B box-type" evidence="7">
    <location>
        <begin position="186"/>
        <end position="227"/>
    </location>
</feature>
<dbReference type="InterPro" id="IPR027370">
    <property type="entry name" value="Znf-RING_euk"/>
</dbReference>
<evidence type="ECO:0000256" key="1">
    <source>
        <dbReference type="ARBA" id="ARBA00022723"/>
    </source>
</evidence>
<feature type="compositionally biased region" description="Basic and acidic residues" evidence="5">
    <location>
        <begin position="445"/>
        <end position="457"/>
    </location>
</feature>
<dbReference type="Proteomes" id="UP001295444">
    <property type="component" value="Chromosome 06"/>
</dbReference>
<evidence type="ECO:0000313" key="10">
    <source>
        <dbReference type="Proteomes" id="UP001295444"/>
    </source>
</evidence>
<organism evidence="9 10">
    <name type="scientific">Pelobates cultripes</name>
    <name type="common">Western spadefoot toad</name>
    <dbReference type="NCBI Taxonomy" id="61616"/>
    <lineage>
        <taxon>Eukaryota</taxon>
        <taxon>Metazoa</taxon>
        <taxon>Chordata</taxon>
        <taxon>Craniata</taxon>
        <taxon>Vertebrata</taxon>
        <taxon>Euteleostomi</taxon>
        <taxon>Amphibia</taxon>
        <taxon>Batrachia</taxon>
        <taxon>Anura</taxon>
        <taxon>Pelobatoidea</taxon>
        <taxon>Pelobatidae</taxon>
        <taxon>Pelobates</taxon>
    </lineage>
</organism>
<name>A0AAD1W8M2_PELCU</name>
<evidence type="ECO:0000256" key="2">
    <source>
        <dbReference type="ARBA" id="ARBA00022771"/>
    </source>
</evidence>
<dbReference type="Gene3D" id="2.60.40.10">
    <property type="entry name" value="Immunoglobulins"/>
    <property type="match status" value="1"/>
</dbReference>
<dbReference type="SUPFAM" id="SSF57845">
    <property type="entry name" value="B-box zinc-binding domain"/>
    <property type="match status" value="1"/>
</dbReference>
<sequence>MSMPVLQTNAKRNVSTEPGSLRVHTVVEKKKKKESPFSEELKNAIIQQLRCPSCKSMYYNPFILPCGHCLCQRCVDKIKTKDQKSRGYYFVVTCPVCEIAHYFSGKEQIRLPENYLRAKVALKYKHLFKGPAGIVLCERCPSDHQAEAVMRCTVCKMNYCRKCLSFFHNKKEFEEHILTERFWEGENKQTCFYHPLMPIVEYCMTDRCLLCKQCKFTYHEKHICLPLTEASIKEAHALFTSLTKFKRAKCKFENDLIEINLVNDNFRGFKGDKIHEIRDGFLKLHEILTLEEKEILNSIQSIESKKDFQLTQFLSSSNKMLMTLEGIVQYSKEALQEENPITFLQSVNDLVKEIENEVARLYQPVTILKYDPIKNLQINFEEIASGLRALFPQPNVLMKLKDELTRQPYIAEDEQKVEETSSIPSVASKSSINLTSNDNINNKNEFVKTADENDQKRPKSTPPMLRRPTNKEDKFTYTENDMINSSSFKDMLPRYPPSPVSIYQSLAYPNVVKLFWTAPPEIVDCYDVEFQETTNSDWSGSQHFGDLTGKINGIKRQNIELHNLAPNTELLFRVRGVNLAGEGEWCEIIKILTPVSDYWDNSSHSQTIKQKVRSAFGKS</sequence>
<dbReference type="PROSITE" id="PS50089">
    <property type="entry name" value="ZF_RING_2"/>
    <property type="match status" value="1"/>
</dbReference>
<dbReference type="CDD" id="cd00063">
    <property type="entry name" value="FN3"/>
    <property type="match status" value="1"/>
</dbReference>
<dbReference type="SUPFAM" id="SSF57850">
    <property type="entry name" value="RING/U-box"/>
    <property type="match status" value="1"/>
</dbReference>
<evidence type="ECO:0000256" key="5">
    <source>
        <dbReference type="SAM" id="MobiDB-lite"/>
    </source>
</evidence>
<dbReference type="InterPro" id="IPR000315">
    <property type="entry name" value="Znf_B-box"/>
</dbReference>
<dbReference type="GO" id="GO:0008270">
    <property type="term" value="F:zinc ion binding"/>
    <property type="evidence" value="ECO:0007669"/>
    <property type="project" value="UniProtKB-KW"/>
</dbReference>
<dbReference type="AlphaFoldDB" id="A0AAD1W8M2"/>
<dbReference type="InterPro" id="IPR001841">
    <property type="entry name" value="Znf_RING"/>
</dbReference>
<dbReference type="PANTHER" id="PTHR25465">
    <property type="entry name" value="B-BOX DOMAIN CONTAINING"/>
    <property type="match status" value="1"/>
</dbReference>
<evidence type="ECO:0000259" key="6">
    <source>
        <dbReference type="PROSITE" id="PS50089"/>
    </source>
</evidence>
<dbReference type="SMART" id="SM00060">
    <property type="entry name" value="FN3"/>
    <property type="match status" value="1"/>
</dbReference>
<feature type="domain" description="RING-type" evidence="6">
    <location>
        <begin position="51"/>
        <end position="98"/>
    </location>
</feature>
<dbReference type="Gene3D" id="3.30.40.10">
    <property type="entry name" value="Zinc/RING finger domain, C3HC4 (zinc finger)"/>
    <property type="match status" value="1"/>
</dbReference>
<dbReference type="SMART" id="SM00184">
    <property type="entry name" value="RING"/>
    <property type="match status" value="1"/>
</dbReference>
<evidence type="ECO:0000256" key="3">
    <source>
        <dbReference type="ARBA" id="ARBA00022833"/>
    </source>
</evidence>
<evidence type="ECO:0000259" key="7">
    <source>
        <dbReference type="PROSITE" id="PS50119"/>
    </source>
</evidence>
<accession>A0AAD1W8M2</accession>
<gene>
    <name evidence="9" type="ORF">PECUL_23A031659</name>
</gene>
<keyword evidence="3" id="KW-0862">Zinc</keyword>
<dbReference type="PROSITE" id="PS50853">
    <property type="entry name" value="FN3"/>
    <property type="match status" value="1"/>
</dbReference>
<keyword evidence="2 4" id="KW-0863">Zinc-finger</keyword>
<feature type="domain" description="Fibronectin type-III" evidence="8">
    <location>
        <begin position="496"/>
        <end position="596"/>
    </location>
</feature>
<dbReference type="InterPro" id="IPR036116">
    <property type="entry name" value="FN3_sf"/>
</dbReference>
<dbReference type="Pfam" id="PF00643">
    <property type="entry name" value="zf-B_box"/>
    <property type="match status" value="1"/>
</dbReference>
<dbReference type="InterPro" id="IPR003961">
    <property type="entry name" value="FN3_dom"/>
</dbReference>
<keyword evidence="10" id="KW-1185">Reference proteome</keyword>
<feature type="compositionally biased region" description="Low complexity" evidence="5">
    <location>
        <begin position="421"/>
        <end position="431"/>
    </location>
</feature>
<proteinExistence type="predicted"/>
<dbReference type="Pfam" id="PF13445">
    <property type="entry name" value="zf-RING_UBOX"/>
    <property type="match status" value="1"/>
</dbReference>
<keyword evidence="1" id="KW-0479">Metal-binding</keyword>
<evidence type="ECO:0000259" key="8">
    <source>
        <dbReference type="PROSITE" id="PS50853"/>
    </source>
</evidence>
<dbReference type="PROSITE" id="PS00518">
    <property type="entry name" value="ZF_RING_1"/>
    <property type="match status" value="1"/>
</dbReference>
<feature type="compositionally biased region" description="Polar residues" evidence="5">
    <location>
        <begin position="432"/>
        <end position="444"/>
    </location>
</feature>
<reference evidence="9" key="1">
    <citation type="submission" date="2022-03" db="EMBL/GenBank/DDBJ databases">
        <authorList>
            <person name="Alioto T."/>
            <person name="Alioto T."/>
            <person name="Gomez Garrido J."/>
        </authorList>
    </citation>
    <scope>NUCLEOTIDE SEQUENCE</scope>
</reference>
<dbReference type="EMBL" id="OW240917">
    <property type="protein sequence ID" value="CAH2299847.1"/>
    <property type="molecule type" value="Genomic_DNA"/>
</dbReference>
<evidence type="ECO:0000313" key="9">
    <source>
        <dbReference type="EMBL" id="CAH2299847.1"/>
    </source>
</evidence>
<dbReference type="InterPro" id="IPR013783">
    <property type="entry name" value="Ig-like_fold"/>
</dbReference>
<evidence type="ECO:0000256" key="4">
    <source>
        <dbReference type="PROSITE-ProRule" id="PRU00024"/>
    </source>
</evidence>
<protein>
    <submittedName>
        <fullName evidence="9">Tripartite motif-containing 42</fullName>
    </submittedName>
</protein>
<dbReference type="Pfam" id="PF00041">
    <property type="entry name" value="fn3"/>
    <property type="match status" value="1"/>
</dbReference>
<dbReference type="PANTHER" id="PTHR25465:SF13">
    <property type="entry name" value="TRIPARTITE MOTIF-CONTAINING PROTEIN 42"/>
    <property type="match status" value="1"/>
</dbReference>
<dbReference type="InterPro" id="IPR013083">
    <property type="entry name" value="Znf_RING/FYVE/PHD"/>
</dbReference>
<dbReference type="SUPFAM" id="SSF49265">
    <property type="entry name" value="Fibronectin type III"/>
    <property type="match status" value="1"/>
</dbReference>